<dbReference type="PANTHER" id="PTHR21277">
    <property type="entry name" value="TRANSCRIPTIONAL ADAPTER 1"/>
    <property type="match status" value="1"/>
</dbReference>
<feature type="compositionally biased region" description="Pro residues" evidence="5">
    <location>
        <begin position="75"/>
        <end position="87"/>
    </location>
</feature>
<sequence length="350" mass="38317">MSLSSTSTLKGQLIKNLGPNAHIYFDSLSSFVSGRTSRAEFEDSAKLVLTSANLLQIHNALIISLFDATATLKRPPTPPPPALPKPPPTKRRRTLLPYQGPNVPDAARAIRSARIKRWTLSMGKRERERLKTLQAAPAPVEPPRPRMETDEIVCERGVELLPERSDPPGSRLPIHLHASTRAPTLQHVADRINLICAQNNLSAPSRTVPALMTLACEVCLYNHIALAQAKLKQLITHALTLTSTSHAISSISPSSSSSQQISGALLHHFPQRPPVLTADSFHTLFTVSPADLPNKSAAAMRFAVSPSSIDDESDDVVVLKDREVRDQRWQIMALLGERSTVRDALKGKVR</sequence>
<keyword evidence="3" id="KW-0804">Transcription</keyword>
<name>A0A067SG34_GALM3</name>
<evidence type="ECO:0000256" key="1">
    <source>
        <dbReference type="ARBA" id="ARBA00004123"/>
    </source>
</evidence>
<reference evidence="7" key="1">
    <citation type="journal article" date="2014" name="Proc. Natl. Acad. Sci. U.S.A.">
        <title>Extensive sampling of basidiomycete genomes demonstrates inadequacy of the white-rot/brown-rot paradigm for wood decay fungi.</title>
        <authorList>
            <person name="Riley R."/>
            <person name="Salamov A.A."/>
            <person name="Brown D.W."/>
            <person name="Nagy L.G."/>
            <person name="Floudas D."/>
            <person name="Held B.W."/>
            <person name="Levasseur A."/>
            <person name="Lombard V."/>
            <person name="Morin E."/>
            <person name="Otillar R."/>
            <person name="Lindquist E.A."/>
            <person name="Sun H."/>
            <person name="LaButti K.M."/>
            <person name="Schmutz J."/>
            <person name="Jabbour D."/>
            <person name="Luo H."/>
            <person name="Baker S.E."/>
            <person name="Pisabarro A.G."/>
            <person name="Walton J.D."/>
            <person name="Blanchette R.A."/>
            <person name="Henrissat B."/>
            <person name="Martin F."/>
            <person name="Cullen D."/>
            <person name="Hibbett D.S."/>
            <person name="Grigoriev I.V."/>
        </authorList>
    </citation>
    <scope>NUCLEOTIDE SEQUENCE [LARGE SCALE GENOMIC DNA]</scope>
    <source>
        <strain evidence="7">CBS 339.88</strain>
    </source>
</reference>
<dbReference type="PANTHER" id="PTHR21277:SF5">
    <property type="entry name" value="TRANSCRIPTIONAL ADAPTER 1"/>
    <property type="match status" value="1"/>
</dbReference>
<evidence type="ECO:0008006" key="8">
    <source>
        <dbReference type="Google" id="ProtNLM"/>
    </source>
</evidence>
<dbReference type="InterPro" id="IPR024738">
    <property type="entry name" value="Hfi1/Tada1"/>
</dbReference>
<keyword evidence="4" id="KW-0539">Nucleus</keyword>
<protein>
    <recommendedName>
        <fullName evidence="8">Transcriptional regulator of RNA polII, SAGA, subunit-domain-containing protein</fullName>
    </recommendedName>
</protein>
<gene>
    <name evidence="6" type="ORF">GALMADRAFT_81536</name>
</gene>
<dbReference type="Pfam" id="PF12767">
    <property type="entry name" value="SAGA-Tad1"/>
    <property type="match status" value="1"/>
</dbReference>
<organism evidence="6 7">
    <name type="scientific">Galerina marginata (strain CBS 339.88)</name>
    <dbReference type="NCBI Taxonomy" id="685588"/>
    <lineage>
        <taxon>Eukaryota</taxon>
        <taxon>Fungi</taxon>
        <taxon>Dikarya</taxon>
        <taxon>Basidiomycota</taxon>
        <taxon>Agaricomycotina</taxon>
        <taxon>Agaricomycetes</taxon>
        <taxon>Agaricomycetidae</taxon>
        <taxon>Agaricales</taxon>
        <taxon>Agaricineae</taxon>
        <taxon>Strophariaceae</taxon>
        <taxon>Galerina</taxon>
    </lineage>
</organism>
<evidence type="ECO:0000256" key="3">
    <source>
        <dbReference type="ARBA" id="ARBA00023163"/>
    </source>
</evidence>
<evidence type="ECO:0000313" key="6">
    <source>
        <dbReference type="EMBL" id="KDR65728.1"/>
    </source>
</evidence>
<dbReference type="HOGENOM" id="CLU_064140_0_0_1"/>
<dbReference type="GO" id="GO:0005634">
    <property type="term" value="C:nucleus"/>
    <property type="evidence" value="ECO:0007669"/>
    <property type="project" value="UniProtKB-SubCell"/>
</dbReference>
<evidence type="ECO:0000256" key="5">
    <source>
        <dbReference type="SAM" id="MobiDB-lite"/>
    </source>
</evidence>
<dbReference type="GO" id="GO:0006357">
    <property type="term" value="P:regulation of transcription by RNA polymerase II"/>
    <property type="evidence" value="ECO:0007669"/>
    <property type="project" value="TreeGrafter"/>
</dbReference>
<dbReference type="AlphaFoldDB" id="A0A067SG34"/>
<accession>A0A067SG34</accession>
<keyword evidence="2" id="KW-0805">Transcription regulation</keyword>
<dbReference type="EMBL" id="KL142434">
    <property type="protein sequence ID" value="KDR65728.1"/>
    <property type="molecule type" value="Genomic_DNA"/>
</dbReference>
<evidence type="ECO:0000256" key="2">
    <source>
        <dbReference type="ARBA" id="ARBA00023015"/>
    </source>
</evidence>
<dbReference type="GO" id="GO:0000124">
    <property type="term" value="C:SAGA complex"/>
    <property type="evidence" value="ECO:0007669"/>
    <property type="project" value="TreeGrafter"/>
</dbReference>
<dbReference type="STRING" id="685588.A0A067SG34"/>
<dbReference type="OrthoDB" id="10264870at2759"/>
<keyword evidence="7" id="KW-1185">Reference proteome</keyword>
<evidence type="ECO:0000313" key="7">
    <source>
        <dbReference type="Proteomes" id="UP000027222"/>
    </source>
</evidence>
<evidence type="ECO:0000256" key="4">
    <source>
        <dbReference type="ARBA" id="ARBA00023242"/>
    </source>
</evidence>
<proteinExistence type="predicted"/>
<comment type="subcellular location">
    <subcellularLocation>
        <location evidence="1">Nucleus</location>
    </subcellularLocation>
</comment>
<dbReference type="Proteomes" id="UP000027222">
    <property type="component" value="Unassembled WGS sequence"/>
</dbReference>
<feature type="region of interest" description="Disordered" evidence="5">
    <location>
        <begin position="72"/>
        <end position="103"/>
    </location>
</feature>
<dbReference type="GO" id="GO:0003713">
    <property type="term" value="F:transcription coactivator activity"/>
    <property type="evidence" value="ECO:0007669"/>
    <property type="project" value="TreeGrafter"/>
</dbReference>